<feature type="region of interest" description="Disordered" evidence="4">
    <location>
        <begin position="763"/>
        <end position="784"/>
    </location>
</feature>
<keyword evidence="1" id="KW-0285">Flavoprotein</keyword>
<dbReference type="PRINTS" id="PR00419">
    <property type="entry name" value="ADXRDTASE"/>
</dbReference>
<evidence type="ECO:0000256" key="3">
    <source>
        <dbReference type="ARBA" id="ARBA00023002"/>
    </source>
</evidence>
<dbReference type="InterPro" id="IPR050346">
    <property type="entry name" value="FMO-like"/>
</dbReference>
<feature type="domain" description="FAD/NAD(P)-binding" evidence="5">
    <location>
        <begin position="7"/>
        <end position="247"/>
    </location>
</feature>
<keyword evidence="7" id="KW-1185">Reference proteome</keyword>
<keyword evidence="2" id="KW-0274">FAD</keyword>
<evidence type="ECO:0000256" key="2">
    <source>
        <dbReference type="ARBA" id="ARBA00022827"/>
    </source>
</evidence>
<evidence type="ECO:0000313" key="6">
    <source>
        <dbReference type="EMBL" id="KAF2790835.1"/>
    </source>
</evidence>
<proteinExistence type="predicted"/>
<protein>
    <recommendedName>
        <fullName evidence="5">FAD/NAD(P)-binding domain-containing protein</fullName>
    </recommendedName>
</protein>
<evidence type="ECO:0000256" key="4">
    <source>
        <dbReference type="SAM" id="MobiDB-lite"/>
    </source>
</evidence>
<evidence type="ECO:0000259" key="5">
    <source>
        <dbReference type="Pfam" id="PF07992"/>
    </source>
</evidence>
<dbReference type="Pfam" id="PF07992">
    <property type="entry name" value="Pyr_redox_2"/>
    <property type="match status" value="1"/>
</dbReference>
<sequence length="784" mass="88156">MASIKKRVAIIGAGPGGLIAAHKILQTGKLSITIFEKGHRIGGLWAADSLINPEMRTNSSMFTAAFSDLSWESVYLDGQPAPVYPKAWMVERYLQEYARRFVLAGQEKGEQRLLFGARVTSAARVMEKWRIATLTNDATGEVEKIEYFDYLVLATGYLSDLKPLDCEIDQDCSVPIIHSTEYRHLHQLGHGSSHQVLENEHRRVLIVGGSHSGSDMAALIAWQASNERWAPGKIGSSSPVEIIHITPHQLFAVPAFSRDYNVPCAFQPLEYKIFDRASRGTDPISHTFAMASPEDSKNSRMMIEGFVNGGVDDSNVDTNDLPPYCVISETYNQLVRNEVIRPIIGQLRRLQKLDDKEDRISAIVVLLNGEEIQLDDFSAVINATGFNSRGSLSFLAKEVQDELSFEPLNSRLPLVLDTTYLCQRSSVPDIALLGFNGVISWGIIEMQSRAVAAKWAAEEEVPIPSDAELEACKTVVDHISAIRAAVRDGRRTEVPQVPFSDYMGMMEQAGRELGLERVDLEFSEVEGFICAARWVDSAVGKTEALKTMARLQDIQRQARDAKLFLARSVFHGLSGKWVSEREYRDGIEYTREVELHPRYPTRPEYHFEYVAIEKFTTLSANSEQTEARHTILRYTEDSDEVSAWEVDAEDARKAKDLPFYKLQFYQNDADDFNSCSAVALELDDDKSEPDQSLSYRFEFKGSMLQSIHIQRNRETLTFRKPTEHAIFELQKSSSVKVARPQPVKISKLQPLWLSEFPSRITSGSGDFADPPFRTGTPFRNELSS</sequence>
<reference evidence="6" key="1">
    <citation type="journal article" date="2020" name="Stud. Mycol.">
        <title>101 Dothideomycetes genomes: a test case for predicting lifestyles and emergence of pathogens.</title>
        <authorList>
            <person name="Haridas S."/>
            <person name="Albert R."/>
            <person name="Binder M."/>
            <person name="Bloem J."/>
            <person name="Labutti K."/>
            <person name="Salamov A."/>
            <person name="Andreopoulos B."/>
            <person name="Baker S."/>
            <person name="Barry K."/>
            <person name="Bills G."/>
            <person name="Bluhm B."/>
            <person name="Cannon C."/>
            <person name="Castanera R."/>
            <person name="Culley D."/>
            <person name="Daum C."/>
            <person name="Ezra D."/>
            <person name="Gonzalez J."/>
            <person name="Henrissat B."/>
            <person name="Kuo A."/>
            <person name="Liang C."/>
            <person name="Lipzen A."/>
            <person name="Lutzoni F."/>
            <person name="Magnuson J."/>
            <person name="Mondo S."/>
            <person name="Nolan M."/>
            <person name="Ohm R."/>
            <person name="Pangilinan J."/>
            <person name="Park H.-J."/>
            <person name="Ramirez L."/>
            <person name="Alfaro M."/>
            <person name="Sun H."/>
            <person name="Tritt A."/>
            <person name="Yoshinaga Y."/>
            <person name="Zwiers L.-H."/>
            <person name="Turgeon B."/>
            <person name="Goodwin S."/>
            <person name="Spatafora J."/>
            <person name="Crous P."/>
            <person name="Grigoriev I."/>
        </authorList>
    </citation>
    <scope>NUCLEOTIDE SEQUENCE</scope>
    <source>
        <strain evidence="6">CBS 109.77</strain>
    </source>
</reference>
<organism evidence="6 7">
    <name type="scientific">Melanomma pulvis-pyrius CBS 109.77</name>
    <dbReference type="NCBI Taxonomy" id="1314802"/>
    <lineage>
        <taxon>Eukaryota</taxon>
        <taxon>Fungi</taxon>
        <taxon>Dikarya</taxon>
        <taxon>Ascomycota</taxon>
        <taxon>Pezizomycotina</taxon>
        <taxon>Dothideomycetes</taxon>
        <taxon>Pleosporomycetidae</taxon>
        <taxon>Pleosporales</taxon>
        <taxon>Melanommataceae</taxon>
        <taxon>Melanomma</taxon>
    </lineage>
</organism>
<dbReference type="GO" id="GO:0016491">
    <property type="term" value="F:oxidoreductase activity"/>
    <property type="evidence" value="ECO:0007669"/>
    <property type="project" value="UniProtKB-KW"/>
</dbReference>
<dbReference type="OrthoDB" id="66881at2759"/>
<accession>A0A6A6X3Y8</accession>
<dbReference type="PANTHER" id="PTHR23023">
    <property type="entry name" value="DIMETHYLANILINE MONOOXYGENASE"/>
    <property type="match status" value="1"/>
</dbReference>
<dbReference type="InterPro" id="IPR023753">
    <property type="entry name" value="FAD/NAD-binding_dom"/>
</dbReference>
<gene>
    <name evidence="6" type="ORF">K505DRAFT_250310</name>
</gene>
<dbReference type="AlphaFoldDB" id="A0A6A6X3Y8"/>
<keyword evidence="3" id="KW-0560">Oxidoreductase</keyword>
<dbReference type="InterPro" id="IPR036188">
    <property type="entry name" value="FAD/NAD-bd_sf"/>
</dbReference>
<dbReference type="EMBL" id="MU002052">
    <property type="protein sequence ID" value="KAF2790835.1"/>
    <property type="molecule type" value="Genomic_DNA"/>
</dbReference>
<dbReference type="Proteomes" id="UP000799757">
    <property type="component" value="Unassembled WGS sequence"/>
</dbReference>
<evidence type="ECO:0000313" key="7">
    <source>
        <dbReference type="Proteomes" id="UP000799757"/>
    </source>
</evidence>
<evidence type="ECO:0000256" key="1">
    <source>
        <dbReference type="ARBA" id="ARBA00022630"/>
    </source>
</evidence>
<name>A0A6A6X3Y8_9PLEO</name>
<dbReference type="Gene3D" id="3.50.50.60">
    <property type="entry name" value="FAD/NAD(P)-binding domain"/>
    <property type="match status" value="1"/>
</dbReference>
<dbReference type="SUPFAM" id="SSF51905">
    <property type="entry name" value="FAD/NAD(P)-binding domain"/>
    <property type="match status" value="1"/>
</dbReference>